<dbReference type="EMBL" id="KN835166">
    <property type="protein sequence ID" value="KIK45888.1"/>
    <property type="molecule type" value="Genomic_DNA"/>
</dbReference>
<comment type="similarity">
    <text evidence="2">Belongs to the DNA polymerase delta/II small subunit family.</text>
</comment>
<dbReference type="GO" id="GO:0003677">
    <property type="term" value="F:DNA binding"/>
    <property type="evidence" value="ECO:0007669"/>
    <property type="project" value="InterPro"/>
</dbReference>
<evidence type="ECO:0000313" key="14">
    <source>
        <dbReference type="Proteomes" id="UP000054485"/>
    </source>
</evidence>
<evidence type="ECO:0000256" key="8">
    <source>
        <dbReference type="ARBA" id="ARBA00023242"/>
    </source>
</evidence>
<proteinExistence type="inferred from homology"/>
<gene>
    <name evidence="13" type="ORF">CY34DRAFT_481471</name>
</gene>
<dbReference type="Pfam" id="PF18018">
    <property type="entry name" value="DNA_pol_D_N"/>
    <property type="match status" value="1"/>
</dbReference>
<dbReference type="FunFam" id="2.40.50.430:FF:000002">
    <property type="entry name" value="DNA polymerase delta subunit"/>
    <property type="match status" value="1"/>
</dbReference>
<keyword evidence="8" id="KW-0539">Nucleus</keyword>
<dbReference type="Pfam" id="PF04042">
    <property type="entry name" value="DNA_pol_E_B"/>
    <property type="match status" value="2"/>
</dbReference>
<evidence type="ECO:0000256" key="5">
    <source>
        <dbReference type="ARBA" id="ARBA00022695"/>
    </source>
</evidence>
<dbReference type="Gene3D" id="3.60.21.50">
    <property type="match status" value="1"/>
</dbReference>
<evidence type="ECO:0000256" key="1">
    <source>
        <dbReference type="ARBA" id="ARBA00004123"/>
    </source>
</evidence>
<evidence type="ECO:0000256" key="3">
    <source>
        <dbReference type="ARBA" id="ARBA00012417"/>
    </source>
</evidence>
<evidence type="ECO:0000256" key="4">
    <source>
        <dbReference type="ARBA" id="ARBA00022679"/>
    </source>
</evidence>
<keyword evidence="6" id="KW-0235">DNA replication</keyword>
<evidence type="ECO:0000256" key="9">
    <source>
        <dbReference type="ARBA" id="ARBA00049244"/>
    </source>
</evidence>
<evidence type="ECO:0000256" key="10">
    <source>
        <dbReference type="SAM" id="MobiDB-lite"/>
    </source>
</evidence>
<dbReference type="GO" id="GO:0043625">
    <property type="term" value="C:delta DNA polymerase complex"/>
    <property type="evidence" value="ECO:0007669"/>
    <property type="project" value="TreeGrafter"/>
</dbReference>
<dbReference type="Proteomes" id="UP000054485">
    <property type="component" value="Unassembled WGS sequence"/>
</dbReference>
<feature type="domain" description="DNA polymerase alpha/delta/epsilon subunit B" evidence="11">
    <location>
        <begin position="379"/>
        <end position="452"/>
    </location>
</feature>
<dbReference type="STRING" id="930992.A0A0D0BS91"/>
<dbReference type="OrthoDB" id="3763at2759"/>
<keyword evidence="5" id="KW-0548">Nucleotidyltransferase</keyword>
<evidence type="ECO:0000259" key="12">
    <source>
        <dbReference type="Pfam" id="PF18018"/>
    </source>
</evidence>
<dbReference type="Gene3D" id="2.40.50.430">
    <property type="match status" value="1"/>
</dbReference>
<reference evidence="14" key="2">
    <citation type="submission" date="2015-01" db="EMBL/GenBank/DDBJ databases">
        <title>Evolutionary Origins and Diversification of the Mycorrhizal Mutualists.</title>
        <authorList>
            <consortium name="DOE Joint Genome Institute"/>
            <consortium name="Mycorrhizal Genomics Consortium"/>
            <person name="Kohler A."/>
            <person name="Kuo A."/>
            <person name="Nagy L.G."/>
            <person name="Floudas D."/>
            <person name="Copeland A."/>
            <person name="Barry K.W."/>
            <person name="Cichocki N."/>
            <person name="Veneault-Fourrey C."/>
            <person name="LaButti K."/>
            <person name="Lindquist E.A."/>
            <person name="Lipzen A."/>
            <person name="Lundell T."/>
            <person name="Morin E."/>
            <person name="Murat C."/>
            <person name="Riley R."/>
            <person name="Ohm R."/>
            <person name="Sun H."/>
            <person name="Tunlid A."/>
            <person name="Henrissat B."/>
            <person name="Grigoriev I.V."/>
            <person name="Hibbett D.S."/>
            <person name="Martin F."/>
        </authorList>
    </citation>
    <scope>NUCLEOTIDE SEQUENCE [LARGE SCALE GENOMIC DNA]</scope>
    <source>
        <strain evidence="14">UH-Slu-Lm8-n1</strain>
    </source>
</reference>
<feature type="domain" description="DNA polymerase alpha/delta/epsilon subunit B" evidence="11">
    <location>
        <begin position="208"/>
        <end position="351"/>
    </location>
</feature>
<dbReference type="GO" id="GO:0003887">
    <property type="term" value="F:DNA-directed DNA polymerase activity"/>
    <property type="evidence" value="ECO:0007669"/>
    <property type="project" value="UniProtKB-KW"/>
</dbReference>
<dbReference type="AlphaFoldDB" id="A0A0D0BS91"/>
<accession>A0A0D0BS91</accession>
<organism evidence="13 14">
    <name type="scientific">Suillus luteus UH-Slu-Lm8-n1</name>
    <dbReference type="NCBI Taxonomy" id="930992"/>
    <lineage>
        <taxon>Eukaryota</taxon>
        <taxon>Fungi</taxon>
        <taxon>Dikarya</taxon>
        <taxon>Basidiomycota</taxon>
        <taxon>Agaricomycotina</taxon>
        <taxon>Agaricomycetes</taxon>
        <taxon>Agaricomycetidae</taxon>
        <taxon>Boletales</taxon>
        <taxon>Suillineae</taxon>
        <taxon>Suillaceae</taxon>
        <taxon>Suillus</taxon>
    </lineage>
</organism>
<comment type="subcellular location">
    <subcellularLocation>
        <location evidence="1">Nucleus</location>
    </subcellularLocation>
</comment>
<evidence type="ECO:0000259" key="11">
    <source>
        <dbReference type="Pfam" id="PF04042"/>
    </source>
</evidence>
<dbReference type="InParanoid" id="A0A0D0BS91"/>
<evidence type="ECO:0000256" key="2">
    <source>
        <dbReference type="ARBA" id="ARBA00006035"/>
    </source>
</evidence>
<dbReference type="InterPro" id="IPR024826">
    <property type="entry name" value="DNA_pol_delta/II_ssu"/>
</dbReference>
<feature type="domain" description="DNA polymerase delta subunit OB-fold" evidence="12">
    <location>
        <begin position="43"/>
        <end position="175"/>
    </location>
</feature>
<sequence length="523" mass="56929">MATLDSIPTPSCPLVRLTSTIIPPTQMTPSFLIDPKNKSYKHQYANIYFTRLTLLRNAVEKRAKARWDGLQSEPLHVARVLDVIKSQLCWVIGTVYMDMPLKPNVLEDIGRDHSIPAPPPREKFYCDEDSVMLEDESGRIKLVGDRVSEEHLVTGVIIAALGMETPAGDFEVVDICTAGLAVFAEEDILGSDSMEVDMNSSSTQDEYVAVVSGLSIGSPSPADAQIQMLMEYLAGEAGGPDDQQLASQITRLIIAGNSLSLAEYNEEGEDEKKPQRKFGASAQAHFSPHPNLALSAHLHDLTSALPVHILPGEDDPSGIILPQQPFPRAMFGKAASFESFYCESNPAWIRVRCDETESSIPNEGRTSSSPSNHPPVTRSLLVTSGQPVLDMCKYLPTPPSSLVSITASTLRWRHVAPTAPDTLWCHPYRNRDPFVLRETPDIYLVGGMPQFGTELVASEDESDRAGRCCRIVLVPSFSQTGVLVLINLRTLEVQRVDFGVEGLSAGGGEQQSSGDDGNAMAEG</sequence>
<dbReference type="InterPro" id="IPR040663">
    <property type="entry name" value="DNA_pol_D_N"/>
</dbReference>
<dbReference type="FunCoup" id="A0A0D0BS91">
    <property type="interactions" value="373"/>
</dbReference>
<protein>
    <recommendedName>
        <fullName evidence="3">DNA-directed DNA polymerase</fullName>
        <ecNumber evidence="3">2.7.7.7</ecNumber>
    </recommendedName>
</protein>
<dbReference type="GO" id="GO:0006273">
    <property type="term" value="P:lagging strand elongation"/>
    <property type="evidence" value="ECO:0007669"/>
    <property type="project" value="UniProtKB-ARBA"/>
</dbReference>
<keyword evidence="4" id="KW-0808">Transferase</keyword>
<dbReference type="GO" id="GO:0006281">
    <property type="term" value="P:DNA repair"/>
    <property type="evidence" value="ECO:0007669"/>
    <property type="project" value="UniProtKB-ARBA"/>
</dbReference>
<evidence type="ECO:0000256" key="6">
    <source>
        <dbReference type="ARBA" id="ARBA00022705"/>
    </source>
</evidence>
<keyword evidence="14" id="KW-1185">Reference proteome</keyword>
<dbReference type="EC" id="2.7.7.7" evidence="3"/>
<dbReference type="HOGENOM" id="CLU_021763_1_0_1"/>
<evidence type="ECO:0000256" key="7">
    <source>
        <dbReference type="ARBA" id="ARBA00022932"/>
    </source>
</evidence>
<dbReference type="InterPro" id="IPR007185">
    <property type="entry name" value="DNA_pol_a/d/e_bsu"/>
</dbReference>
<comment type="catalytic activity">
    <reaction evidence="9">
        <text>DNA(n) + a 2'-deoxyribonucleoside 5'-triphosphate = DNA(n+1) + diphosphate</text>
        <dbReference type="Rhea" id="RHEA:22508"/>
        <dbReference type="Rhea" id="RHEA-COMP:17339"/>
        <dbReference type="Rhea" id="RHEA-COMP:17340"/>
        <dbReference type="ChEBI" id="CHEBI:33019"/>
        <dbReference type="ChEBI" id="CHEBI:61560"/>
        <dbReference type="ChEBI" id="CHEBI:173112"/>
        <dbReference type="EC" id="2.7.7.7"/>
    </reaction>
</comment>
<dbReference type="PANTHER" id="PTHR10416">
    <property type="entry name" value="DNA POLYMERASE DELTA SUBUNIT 2"/>
    <property type="match status" value="1"/>
</dbReference>
<name>A0A0D0BS91_9AGAM</name>
<evidence type="ECO:0000313" key="13">
    <source>
        <dbReference type="EMBL" id="KIK45888.1"/>
    </source>
</evidence>
<keyword evidence="7" id="KW-0239">DNA-directed DNA polymerase</keyword>
<reference evidence="13 14" key="1">
    <citation type="submission" date="2014-04" db="EMBL/GenBank/DDBJ databases">
        <authorList>
            <consortium name="DOE Joint Genome Institute"/>
            <person name="Kuo A."/>
            <person name="Ruytinx J."/>
            <person name="Rineau F."/>
            <person name="Colpaert J."/>
            <person name="Kohler A."/>
            <person name="Nagy L.G."/>
            <person name="Floudas D."/>
            <person name="Copeland A."/>
            <person name="Barry K.W."/>
            <person name="Cichocki N."/>
            <person name="Veneault-Fourrey C."/>
            <person name="LaButti K."/>
            <person name="Lindquist E.A."/>
            <person name="Lipzen A."/>
            <person name="Lundell T."/>
            <person name="Morin E."/>
            <person name="Murat C."/>
            <person name="Sun H."/>
            <person name="Tunlid A."/>
            <person name="Henrissat B."/>
            <person name="Grigoriev I.V."/>
            <person name="Hibbett D.S."/>
            <person name="Martin F."/>
            <person name="Nordberg H.P."/>
            <person name="Cantor M.N."/>
            <person name="Hua S.X."/>
        </authorList>
    </citation>
    <scope>NUCLEOTIDE SEQUENCE [LARGE SCALE GENOMIC DNA]</scope>
    <source>
        <strain evidence="13 14">UH-Slu-Lm8-n1</strain>
    </source>
</reference>
<dbReference type="PANTHER" id="PTHR10416:SF0">
    <property type="entry name" value="DNA POLYMERASE DELTA SUBUNIT 2"/>
    <property type="match status" value="1"/>
</dbReference>
<feature type="region of interest" description="Disordered" evidence="10">
    <location>
        <begin position="504"/>
        <end position="523"/>
    </location>
</feature>